<feature type="transmembrane region" description="Helical" evidence="2">
    <location>
        <begin position="99"/>
        <end position="121"/>
    </location>
</feature>
<dbReference type="EMBL" id="VRLW01000001">
    <property type="protein sequence ID" value="KAA1259439.1"/>
    <property type="molecule type" value="Genomic_DNA"/>
</dbReference>
<dbReference type="GO" id="GO:0004222">
    <property type="term" value="F:metalloendopeptidase activity"/>
    <property type="evidence" value="ECO:0007669"/>
    <property type="project" value="InterPro"/>
</dbReference>
<dbReference type="Proteomes" id="UP000322699">
    <property type="component" value="Unassembled WGS sequence"/>
</dbReference>
<dbReference type="RefSeq" id="WP_068264169.1">
    <property type="nucleotide sequence ID" value="NZ_LWSK01000056.1"/>
</dbReference>
<keyword evidence="4" id="KW-1185">Reference proteome</keyword>
<comment type="caution">
    <text evidence="3">The sequence shown here is derived from an EMBL/GenBank/DDBJ whole genome shotgun (WGS) entry which is preliminary data.</text>
</comment>
<sequence length="689" mass="74841">MRTEHSSLPGNPSSESEANTRLRADLGGVSIDHGDRSARIVIDDIGGRFARIPNHLWDLLVSGKANRQAWQQATAAGWTRRSPSQSQSNSNSNSQKQRLGIASLLAIRIPLFNVDFIARHLSASSDWIFAAPAVRFWVTMMIAAAMFALSQYREIAGTIGEMPRYFSSSGAWVLGSIFVGTKLLHELGHAIACRRTGVRCGNLGLIFFCGVPCPFCDVTQLWRHPRATDRAAVMLAGMYVEGILATLATFVWALADDGPARLHAMNVMIVCSVSTLLFNANPLMRYDGYYVLSDLVGSVNLRSESRNAFANAIQRIVSRKPGAVSSMLNRRTVGLVIYYLASSVYRYLILITIAAAVLVFADSVGIKLIAAVGILGLAFAMTVKAIKRSANNRQRSFARKMMAAGVSMLLLGIVLLIPIPRHTTAHGFVDAANATEVFLGANGVIESVHFDIGQTVVVGQELARVRDHQLAIQSVAISGQLKVASYRTRTARRQTLDDSHSSKQLDSLEAVESALQANLVSLNRHRSHLSSSAPVSGIVLPTWSRNESNGNAGWGNVPNLSDRLGMRSDKGDPWCRIAADQQVCIVLRVNAKHRESVSVGMIVRGHELQSSTHVCSYRVLSISPALTHQTDSTSSNDAAMIEVLCEPTNDDSRDSNFLSRIGGPCKAVIRLPSRSIGEDVIVFLTELLT</sequence>
<proteinExistence type="predicted"/>
<evidence type="ECO:0000256" key="2">
    <source>
        <dbReference type="SAM" id="Phobius"/>
    </source>
</evidence>
<protein>
    <submittedName>
        <fullName evidence="3">Peptidase family M50</fullName>
    </submittedName>
</protein>
<dbReference type="SUPFAM" id="SSF111369">
    <property type="entry name" value="HlyD-like secretion proteins"/>
    <property type="match status" value="1"/>
</dbReference>
<gene>
    <name evidence="3" type="ORF">LF1_19710</name>
</gene>
<feature type="transmembrane region" description="Helical" evidence="2">
    <location>
        <begin position="231"/>
        <end position="254"/>
    </location>
</feature>
<feature type="transmembrane region" description="Helical" evidence="2">
    <location>
        <begin position="260"/>
        <end position="280"/>
    </location>
</feature>
<dbReference type="AlphaFoldDB" id="A0A5B1CIB7"/>
<dbReference type="PANTHER" id="PTHR13325">
    <property type="entry name" value="PROTEASE M50 MEMBRANE-BOUND TRANSCRIPTION FACTOR SITE 2 PROTEASE"/>
    <property type="match status" value="1"/>
</dbReference>
<feature type="transmembrane region" description="Helical" evidence="2">
    <location>
        <begin position="398"/>
        <end position="419"/>
    </location>
</feature>
<feature type="transmembrane region" description="Helical" evidence="2">
    <location>
        <begin position="366"/>
        <end position="386"/>
    </location>
</feature>
<dbReference type="InterPro" id="IPR001193">
    <property type="entry name" value="MBTPS2"/>
</dbReference>
<organism evidence="3 4">
    <name type="scientific">Rubripirellula obstinata</name>
    <dbReference type="NCBI Taxonomy" id="406547"/>
    <lineage>
        <taxon>Bacteria</taxon>
        <taxon>Pseudomonadati</taxon>
        <taxon>Planctomycetota</taxon>
        <taxon>Planctomycetia</taxon>
        <taxon>Pirellulales</taxon>
        <taxon>Pirellulaceae</taxon>
        <taxon>Rubripirellula</taxon>
    </lineage>
</organism>
<name>A0A5B1CIB7_9BACT</name>
<evidence type="ECO:0000313" key="3">
    <source>
        <dbReference type="EMBL" id="KAA1259439.1"/>
    </source>
</evidence>
<feature type="transmembrane region" description="Helical" evidence="2">
    <location>
        <begin position="127"/>
        <end position="149"/>
    </location>
</feature>
<evidence type="ECO:0000256" key="1">
    <source>
        <dbReference type="SAM" id="MobiDB-lite"/>
    </source>
</evidence>
<keyword evidence="2" id="KW-0812">Transmembrane</keyword>
<dbReference type="PANTHER" id="PTHR13325:SF3">
    <property type="entry name" value="MEMBRANE-BOUND TRANSCRIPTION FACTOR SITE-2 PROTEASE"/>
    <property type="match status" value="1"/>
</dbReference>
<feature type="region of interest" description="Disordered" evidence="1">
    <location>
        <begin position="72"/>
        <end position="94"/>
    </location>
</feature>
<feature type="transmembrane region" description="Helical" evidence="2">
    <location>
        <begin position="336"/>
        <end position="360"/>
    </location>
</feature>
<accession>A0A5B1CIB7</accession>
<dbReference type="OrthoDB" id="9759690at2"/>
<dbReference type="GO" id="GO:0031293">
    <property type="term" value="P:membrane protein intracellular domain proteolysis"/>
    <property type="evidence" value="ECO:0007669"/>
    <property type="project" value="TreeGrafter"/>
</dbReference>
<dbReference type="GO" id="GO:0005737">
    <property type="term" value="C:cytoplasm"/>
    <property type="evidence" value="ECO:0007669"/>
    <property type="project" value="TreeGrafter"/>
</dbReference>
<keyword evidence="2" id="KW-1133">Transmembrane helix</keyword>
<reference evidence="3 4" key="1">
    <citation type="submission" date="2019-08" db="EMBL/GenBank/DDBJ databases">
        <title>Deep-cultivation of Planctomycetes and their phenomic and genomic characterization uncovers novel biology.</title>
        <authorList>
            <person name="Wiegand S."/>
            <person name="Jogler M."/>
            <person name="Boedeker C."/>
            <person name="Pinto D."/>
            <person name="Vollmers J."/>
            <person name="Rivas-Marin E."/>
            <person name="Kohn T."/>
            <person name="Peeters S.H."/>
            <person name="Heuer A."/>
            <person name="Rast P."/>
            <person name="Oberbeckmann S."/>
            <person name="Bunk B."/>
            <person name="Jeske O."/>
            <person name="Meyerdierks A."/>
            <person name="Storesund J.E."/>
            <person name="Kallscheuer N."/>
            <person name="Luecker S."/>
            <person name="Lage O.M."/>
            <person name="Pohl T."/>
            <person name="Merkel B.J."/>
            <person name="Hornburger P."/>
            <person name="Mueller R.-W."/>
            <person name="Bruemmer F."/>
            <person name="Labrenz M."/>
            <person name="Spormann A.M."/>
            <person name="Op Den Camp H."/>
            <person name="Overmann J."/>
            <person name="Amann R."/>
            <person name="Jetten M.S.M."/>
            <person name="Mascher T."/>
            <person name="Medema M.H."/>
            <person name="Devos D.P."/>
            <person name="Kaster A.-K."/>
            <person name="Ovreas L."/>
            <person name="Rohde M."/>
            <person name="Galperin M.Y."/>
            <person name="Jogler C."/>
        </authorList>
    </citation>
    <scope>NUCLEOTIDE SEQUENCE [LARGE SCALE GENOMIC DNA]</scope>
    <source>
        <strain evidence="3 4">LF1</strain>
    </source>
</reference>
<keyword evidence="2" id="KW-0472">Membrane</keyword>
<evidence type="ECO:0000313" key="4">
    <source>
        <dbReference type="Proteomes" id="UP000322699"/>
    </source>
</evidence>
<dbReference type="GO" id="GO:0016020">
    <property type="term" value="C:membrane"/>
    <property type="evidence" value="ECO:0007669"/>
    <property type="project" value="InterPro"/>
</dbReference>